<comment type="caution">
    <text evidence="1">The sequence shown here is derived from an EMBL/GenBank/DDBJ whole genome shotgun (WGS) entry which is preliminary data.</text>
</comment>
<dbReference type="OrthoDB" id="1190024at2"/>
<name>A0A0L6JME6_9FIRM</name>
<protein>
    <submittedName>
        <fullName evidence="1">Uncharacterized protein</fullName>
    </submittedName>
</protein>
<dbReference type="EMBL" id="LGTC01000001">
    <property type="protein sequence ID" value="KNY26930.1"/>
    <property type="molecule type" value="Genomic_DNA"/>
</dbReference>
<gene>
    <name evidence="1" type="ORF">Bccel_2195</name>
</gene>
<evidence type="ECO:0000313" key="2">
    <source>
        <dbReference type="Proteomes" id="UP000036923"/>
    </source>
</evidence>
<accession>A0A0L6JME6</accession>
<dbReference type="Proteomes" id="UP000036923">
    <property type="component" value="Unassembled WGS sequence"/>
</dbReference>
<keyword evidence="2" id="KW-1185">Reference proteome</keyword>
<sequence>MFITQVGNGGDGPPYYGMYSLDEACINTKEFNKNSNNFLREDFPLKEYWVWENETRWTDELKKKRKCVYYGNFILGTDGCAQYWTLIITGSQRGQVWMLADVGAQPCAPSLSFWDWYEYWLDGGSDWWREFKY</sequence>
<dbReference type="eggNOG" id="ENOG5033BIX">
    <property type="taxonomic scope" value="Bacteria"/>
</dbReference>
<organism evidence="1 2">
    <name type="scientific">Pseudobacteroides cellulosolvens ATCC 35603 = DSM 2933</name>
    <dbReference type="NCBI Taxonomy" id="398512"/>
    <lineage>
        <taxon>Bacteria</taxon>
        <taxon>Bacillati</taxon>
        <taxon>Bacillota</taxon>
        <taxon>Clostridia</taxon>
        <taxon>Eubacteriales</taxon>
        <taxon>Oscillospiraceae</taxon>
        <taxon>Pseudobacteroides</taxon>
    </lineage>
</organism>
<proteinExistence type="predicted"/>
<dbReference type="AlphaFoldDB" id="A0A0L6JME6"/>
<evidence type="ECO:0000313" key="1">
    <source>
        <dbReference type="EMBL" id="KNY26930.1"/>
    </source>
</evidence>
<reference evidence="2" key="1">
    <citation type="submission" date="2015-07" db="EMBL/GenBank/DDBJ databases">
        <title>Near-Complete Genome Sequence of the Cellulolytic Bacterium Bacteroides (Pseudobacteroides) cellulosolvens ATCC 35603.</title>
        <authorList>
            <person name="Dassa B."/>
            <person name="Utturkar S.M."/>
            <person name="Klingeman D.M."/>
            <person name="Hurt R.A."/>
            <person name="Keller M."/>
            <person name="Xu J."/>
            <person name="Reddy Y.H.K."/>
            <person name="Borovok I."/>
            <person name="Grinberg I.R."/>
            <person name="Lamed R."/>
            <person name="Zhivin O."/>
            <person name="Bayer E.A."/>
            <person name="Brown S.D."/>
        </authorList>
    </citation>
    <scope>NUCLEOTIDE SEQUENCE [LARGE SCALE GENOMIC DNA]</scope>
    <source>
        <strain evidence="2">DSM 2933</strain>
    </source>
</reference>
<dbReference type="STRING" id="398512.Bccel_2195"/>
<dbReference type="RefSeq" id="WP_050753362.1">
    <property type="nucleotide sequence ID" value="NZ_JQKC01000057.1"/>
</dbReference>